<dbReference type="AlphaFoldDB" id="A0AAV4P631"/>
<evidence type="ECO:0000313" key="2">
    <source>
        <dbReference type="Proteomes" id="UP001054945"/>
    </source>
</evidence>
<comment type="caution">
    <text evidence="1">The sequence shown here is derived from an EMBL/GenBank/DDBJ whole genome shotgun (WGS) entry which is preliminary data.</text>
</comment>
<proteinExistence type="predicted"/>
<keyword evidence="2" id="KW-1185">Reference proteome</keyword>
<sequence>MGIVKLYNKIVSLRRNVAECKPYRHPSLFQIREKCAGSRSPVVRQGSVEIAIIAVLTEEWFSSHINTLRIRQQQCNHCASDLRANGLHDTQRPGSFMSGRNSKKLFFIFS</sequence>
<accession>A0AAV4P631</accession>
<protein>
    <submittedName>
        <fullName evidence="1">Uncharacterized protein</fullName>
    </submittedName>
</protein>
<dbReference type="Proteomes" id="UP001054945">
    <property type="component" value="Unassembled WGS sequence"/>
</dbReference>
<reference evidence="1 2" key="1">
    <citation type="submission" date="2021-06" db="EMBL/GenBank/DDBJ databases">
        <title>Caerostris extrusa draft genome.</title>
        <authorList>
            <person name="Kono N."/>
            <person name="Arakawa K."/>
        </authorList>
    </citation>
    <scope>NUCLEOTIDE SEQUENCE [LARGE SCALE GENOMIC DNA]</scope>
</reference>
<name>A0AAV4P631_CAEEX</name>
<organism evidence="1 2">
    <name type="scientific">Caerostris extrusa</name>
    <name type="common">Bark spider</name>
    <name type="synonym">Caerostris bankana</name>
    <dbReference type="NCBI Taxonomy" id="172846"/>
    <lineage>
        <taxon>Eukaryota</taxon>
        <taxon>Metazoa</taxon>
        <taxon>Ecdysozoa</taxon>
        <taxon>Arthropoda</taxon>
        <taxon>Chelicerata</taxon>
        <taxon>Arachnida</taxon>
        <taxon>Araneae</taxon>
        <taxon>Araneomorphae</taxon>
        <taxon>Entelegynae</taxon>
        <taxon>Araneoidea</taxon>
        <taxon>Araneidae</taxon>
        <taxon>Caerostris</taxon>
    </lineage>
</organism>
<gene>
    <name evidence="1" type="ORF">CEXT_620641</name>
</gene>
<evidence type="ECO:0000313" key="1">
    <source>
        <dbReference type="EMBL" id="GIX92665.1"/>
    </source>
</evidence>
<dbReference type="EMBL" id="BPLR01004145">
    <property type="protein sequence ID" value="GIX92665.1"/>
    <property type="molecule type" value="Genomic_DNA"/>
</dbReference>